<dbReference type="Proteomes" id="UP000016801">
    <property type="component" value="Unassembled WGS sequence"/>
</dbReference>
<dbReference type="SUPFAM" id="SSF48403">
    <property type="entry name" value="Ankyrin repeat"/>
    <property type="match status" value="1"/>
</dbReference>
<dbReference type="OrthoDB" id="195446at2759"/>
<feature type="repeat" description="ANK" evidence="1">
    <location>
        <begin position="282"/>
        <end position="314"/>
    </location>
</feature>
<dbReference type="CDD" id="cd09917">
    <property type="entry name" value="F-box_SF"/>
    <property type="match status" value="1"/>
</dbReference>
<comment type="caution">
    <text evidence="3">The sequence shown here is derived from an EMBL/GenBank/DDBJ whole genome shotgun (WGS) entry which is preliminary data.</text>
</comment>
<dbReference type="HOGENOM" id="CLU_057149_0_0_1"/>
<name>M1VWT3_CLAP2</name>
<proteinExistence type="predicted"/>
<dbReference type="EMBL" id="CAGA01000034">
    <property type="protein sequence ID" value="CCE31822.1"/>
    <property type="molecule type" value="Genomic_DNA"/>
</dbReference>
<organism evidence="3 4">
    <name type="scientific">Claviceps purpurea (strain 20.1)</name>
    <name type="common">Ergot fungus</name>
    <name type="synonym">Sphacelia segetum</name>
    <dbReference type="NCBI Taxonomy" id="1111077"/>
    <lineage>
        <taxon>Eukaryota</taxon>
        <taxon>Fungi</taxon>
        <taxon>Dikarya</taxon>
        <taxon>Ascomycota</taxon>
        <taxon>Pezizomycotina</taxon>
        <taxon>Sordariomycetes</taxon>
        <taxon>Hypocreomycetidae</taxon>
        <taxon>Hypocreales</taxon>
        <taxon>Clavicipitaceae</taxon>
        <taxon>Claviceps</taxon>
    </lineage>
</organism>
<dbReference type="InterPro" id="IPR036770">
    <property type="entry name" value="Ankyrin_rpt-contain_sf"/>
</dbReference>
<feature type="domain" description="F-box" evidence="2">
    <location>
        <begin position="44"/>
        <end position="84"/>
    </location>
</feature>
<gene>
    <name evidence="3" type="ORF">CPUR_05677</name>
</gene>
<sequence length="333" mass="38198">MDSATRQEPPCKTRQPEARHCLHKAHPTPIRKRVTDESRCPMILLPPELKIDIVSRLDELATLSRLGRTCRIWYEVANEELYKRDAREHNSFAIKRMAVYARDEKTIDDAIRTLRISRLWGGQIDAVGPALTSQQTSNRTQRIHALTALGIGVALGNVPLVERLLDEGARHDIPCSIMSTSLPQSLKFRYRVRYFKEVFKDYFRSDSALPIFVAFLRTDLDMCHCLLERGVERDAMIVGSGLHSTRISILHFVAADPTRECGQWRFFYDRFREHINEPCTAMNLTPLHVAMMSGCVQGVYDTLEYGADKEARNVDLQTPIMMGRSRDLLPRDR</sequence>
<evidence type="ECO:0000313" key="4">
    <source>
        <dbReference type="Proteomes" id="UP000016801"/>
    </source>
</evidence>
<dbReference type="InterPro" id="IPR036047">
    <property type="entry name" value="F-box-like_dom_sf"/>
</dbReference>
<dbReference type="SUPFAM" id="SSF81383">
    <property type="entry name" value="F-box domain"/>
    <property type="match status" value="1"/>
</dbReference>
<dbReference type="AlphaFoldDB" id="M1VWT3"/>
<keyword evidence="1" id="KW-0040">ANK repeat</keyword>
<protein>
    <recommendedName>
        <fullName evidence="2">F-box domain-containing protein</fullName>
    </recommendedName>
</protein>
<evidence type="ECO:0000259" key="2">
    <source>
        <dbReference type="Pfam" id="PF12937"/>
    </source>
</evidence>
<keyword evidence="4" id="KW-1185">Reference proteome</keyword>
<evidence type="ECO:0000256" key="1">
    <source>
        <dbReference type="PROSITE-ProRule" id="PRU00023"/>
    </source>
</evidence>
<reference evidence="3 4" key="1">
    <citation type="journal article" date="2013" name="PLoS Genet.">
        <title>Plant-symbiotic fungi as chemical engineers: Multi-genome analysis of the Clavicipitaceae reveals dynamics of alkaloid loci.</title>
        <authorList>
            <person name="Schardl C.L."/>
            <person name="Young C.A."/>
            <person name="Hesse U."/>
            <person name="Amyotte S.G."/>
            <person name="Andreeva K."/>
            <person name="Calie P.J."/>
            <person name="Fleetwood D.J."/>
            <person name="Haws D.C."/>
            <person name="Moore N."/>
            <person name="Oeser B."/>
            <person name="Panaccione D.G."/>
            <person name="Schweri K.K."/>
            <person name="Voisey C.R."/>
            <person name="Farman M.L."/>
            <person name="Jaromczyk J.W."/>
            <person name="Roe B.A."/>
            <person name="O'Sullivan D.M."/>
            <person name="Scott B."/>
            <person name="Tudzynski P."/>
            <person name="An Z."/>
            <person name="Arnaoudova E.G."/>
            <person name="Bullock C.T."/>
            <person name="Charlton N.D."/>
            <person name="Chen L."/>
            <person name="Cox M."/>
            <person name="Dinkins R.D."/>
            <person name="Florea S."/>
            <person name="Glenn A.E."/>
            <person name="Gordon A."/>
            <person name="Gueldener U."/>
            <person name="Harris D.R."/>
            <person name="Hollin W."/>
            <person name="Jaromczyk J."/>
            <person name="Johnson R.D."/>
            <person name="Khan A.K."/>
            <person name="Leistner E."/>
            <person name="Leuchtmann A."/>
            <person name="Li C."/>
            <person name="Liu J."/>
            <person name="Liu J."/>
            <person name="Liu M."/>
            <person name="Mace W."/>
            <person name="Machado C."/>
            <person name="Nagabhyru P."/>
            <person name="Pan J."/>
            <person name="Schmid J."/>
            <person name="Sugawara K."/>
            <person name="Steiner U."/>
            <person name="Takach J.E."/>
            <person name="Tanaka E."/>
            <person name="Webb J.S."/>
            <person name="Wilson E.V."/>
            <person name="Wiseman J.L."/>
            <person name="Yoshida R."/>
            <person name="Zeng Z."/>
        </authorList>
    </citation>
    <scope>NUCLEOTIDE SEQUENCE [LARGE SCALE GENOMIC DNA]</scope>
    <source>
        <strain evidence="3 4">20.1</strain>
    </source>
</reference>
<dbReference type="SMART" id="SM00248">
    <property type="entry name" value="ANK"/>
    <property type="match status" value="3"/>
</dbReference>
<dbReference type="InterPro" id="IPR002110">
    <property type="entry name" value="Ankyrin_rpt"/>
</dbReference>
<dbReference type="Pfam" id="PF12937">
    <property type="entry name" value="F-box-like"/>
    <property type="match status" value="1"/>
</dbReference>
<accession>M1VWT3</accession>
<dbReference type="InterPro" id="IPR001810">
    <property type="entry name" value="F-box_dom"/>
</dbReference>
<evidence type="ECO:0000313" key="3">
    <source>
        <dbReference type="EMBL" id="CCE31822.1"/>
    </source>
</evidence>
<dbReference type="PROSITE" id="PS50088">
    <property type="entry name" value="ANK_REPEAT"/>
    <property type="match status" value="1"/>
</dbReference>
<dbReference type="VEuPathDB" id="FungiDB:CPUR_05677"/>
<dbReference type="Gene3D" id="1.25.40.20">
    <property type="entry name" value="Ankyrin repeat-containing domain"/>
    <property type="match status" value="1"/>
</dbReference>